<proteinExistence type="predicted"/>
<keyword evidence="1" id="KW-0472">Membrane</keyword>
<keyword evidence="1" id="KW-1133">Transmembrane helix</keyword>
<dbReference type="Proteomes" id="UP000177555">
    <property type="component" value="Unassembled WGS sequence"/>
</dbReference>
<sequence>MNPEISTPSQRSFFIPAVVIALIILATIFAFYYLNQQKANRIATKPVQPIQNPAKNSVQTETISGQVVSLQDNLLTLKGDNGQEVQIKIAVGTSVIKQQWFDENSMGTVPAEVKAGDKISVQATKNSQGDKEAVSVVILVERSASQSAETKK</sequence>
<organism evidence="2 3">
    <name type="scientific">Candidatus Daviesbacteria bacterium RIFCSPHIGHO2_01_FULL_40_11</name>
    <dbReference type="NCBI Taxonomy" id="1797762"/>
    <lineage>
        <taxon>Bacteria</taxon>
        <taxon>Candidatus Daviesiibacteriota</taxon>
    </lineage>
</organism>
<dbReference type="EMBL" id="MFCP01000010">
    <property type="protein sequence ID" value="OGE29114.1"/>
    <property type="molecule type" value="Genomic_DNA"/>
</dbReference>
<feature type="transmembrane region" description="Helical" evidence="1">
    <location>
        <begin position="12"/>
        <end position="34"/>
    </location>
</feature>
<protein>
    <recommendedName>
        <fullName evidence="4">DUF5666 domain-containing protein</fullName>
    </recommendedName>
</protein>
<reference evidence="2 3" key="1">
    <citation type="journal article" date="2016" name="Nat. Commun.">
        <title>Thousands of microbial genomes shed light on interconnected biogeochemical processes in an aquifer system.</title>
        <authorList>
            <person name="Anantharaman K."/>
            <person name="Brown C.T."/>
            <person name="Hug L.A."/>
            <person name="Sharon I."/>
            <person name="Castelle C.J."/>
            <person name="Probst A.J."/>
            <person name="Thomas B.C."/>
            <person name="Singh A."/>
            <person name="Wilkins M.J."/>
            <person name="Karaoz U."/>
            <person name="Brodie E.L."/>
            <person name="Williams K.H."/>
            <person name="Hubbard S.S."/>
            <person name="Banfield J.F."/>
        </authorList>
    </citation>
    <scope>NUCLEOTIDE SEQUENCE [LARGE SCALE GENOMIC DNA]</scope>
</reference>
<evidence type="ECO:0000313" key="2">
    <source>
        <dbReference type="EMBL" id="OGE29114.1"/>
    </source>
</evidence>
<name>A0A1F5JKD2_9BACT</name>
<evidence type="ECO:0000313" key="3">
    <source>
        <dbReference type="Proteomes" id="UP000177555"/>
    </source>
</evidence>
<evidence type="ECO:0008006" key="4">
    <source>
        <dbReference type="Google" id="ProtNLM"/>
    </source>
</evidence>
<accession>A0A1F5JKD2</accession>
<dbReference type="AlphaFoldDB" id="A0A1F5JKD2"/>
<keyword evidence="1" id="KW-0812">Transmembrane</keyword>
<gene>
    <name evidence="2" type="ORF">A2867_00090</name>
</gene>
<evidence type="ECO:0000256" key="1">
    <source>
        <dbReference type="SAM" id="Phobius"/>
    </source>
</evidence>
<comment type="caution">
    <text evidence="2">The sequence shown here is derived from an EMBL/GenBank/DDBJ whole genome shotgun (WGS) entry which is preliminary data.</text>
</comment>